<accession>A0A1C4DII3</accession>
<protein>
    <recommendedName>
        <fullName evidence="4">Membrane domain of glycerophosphoryl diester phosphodiesterase</fullName>
    </recommendedName>
</protein>
<feature type="transmembrane region" description="Helical" evidence="1">
    <location>
        <begin position="24"/>
        <end position="47"/>
    </location>
</feature>
<evidence type="ECO:0008006" key="4">
    <source>
        <dbReference type="Google" id="ProtNLM"/>
    </source>
</evidence>
<dbReference type="Proteomes" id="UP000199670">
    <property type="component" value="Unassembled WGS sequence"/>
</dbReference>
<keyword evidence="1" id="KW-1133">Transmembrane helix</keyword>
<organism evidence="2 3">
    <name type="scientific">Gilliamella bombicola</name>
    <dbReference type="NCBI Taxonomy" id="1798182"/>
    <lineage>
        <taxon>Bacteria</taxon>
        <taxon>Pseudomonadati</taxon>
        <taxon>Pseudomonadota</taxon>
        <taxon>Gammaproteobacteria</taxon>
        <taxon>Orbales</taxon>
        <taxon>Orbaceae</taxon>
        <taxon>Gilliamella</taxon>
    </lineage>
</organism>
<keyword evidence="1" id="KW-0812">Transmembrane</keyword>
<keyword evidence="1" id="KW-0472">Membrane</keyword>
<name>A0A1C4DII3_9GAMM</name>
<proteinExistence type="predicted"/>
<feature type="transmembrane region" description="Helical" evidence="1">
    <location>
        <begin position="142"/>
        <end position="169"/>
    </location>
</feature>
<gene>
    <name evidence="2" type="ORF">GA0061081_11742</name>
</gene>
<dbReference type="STRING" id="1798182.GA0061081_11742"/>
<keyword evidence="3" id="KW-1185">Reference proteome</keyword>
<evidence type="ECO:0000313" key="3">
    <source>
        <dbReference type="Proteomes" id="UP000199670"/>
    </source>
</evidence>
<dbReference type="EMBL" id="FMAQ01000017">
    <property type="protein sequence ID" value="SCC31115.1"/>
    <property type="molecule type" value="Genomic_DNA"/>
</dbReference>
<evidence type="ECO:0000256" key="1">
    <source>
        <dbReference type="SAM" id="Phobius"/>
    </source>
</evidence>
<feature type="transmembrane region" description="Helical" evidence="1">
    <location>
        <begin position="220"/>
        <end position="242"/>
    </location>
</feature>
<feature type="transmembrane region" description="Helical" evidence="1">
    <location>
        <begin position="108"/>
        <end position="136"/>
    </location>
</feature>
<sequence>MEVQKKLTFSLIFKQTLNFTRNHVMPILFVSLMVALANSVITNYLYYLNLDLQLYLDLSPHIPILILALLIHSTMKSISIATVSNLNSSNKLKPKLFLSSFLSSMLKILGFYITFIFLVFLIAIILSLVFICLNFLLPSILILLLIALILIVPIIFFSIFSDLFFGSLADPKQKSFADLLSLNYQLVKKYWAPGLLMLLISGAFSTLLAKLGMTLDNENIILSAIISFASAFFDIFVTSFFYRLYSLATNTTSQNLPAKDDYETTSNLIV</sequence>
<dbReference type="AlphaFoldDB" id="A0A1C4DII3"/>
<feature type="transmembrane region" description="Helical" evidence="1">
    <location>
        <begin position="190"/>
        <end position="208"/>
    </location>
</feature>
<reference evidence="3" key="1">
    <citation type="submission" date="2016-08" db="EMBL/GenBank/DDBJ databases">
        <authorList>
            <person name="Varghese N."/>
            <person name="Submissions Spin"/>
        </authorList>
    </citation>
    <scope>NUCLEOTIDE SEQUENCE [LARGE SCALE GENOMIC DNA]</scope>
    <source>
        <strain evidence="3">R-53248</strain>
    </source>
</reference>
<evidence type="ECO:0000313" key="2">
    <source>
        <dbReference type="EMBL" id="SCC31115.1"/>
    </source>
</evidence>